<evidence type="ECO:0000313" key="2">
    <source>
        <dbReference type="EMBL" id="JAF98599.1"/>
    </source>
</evidence>
<gene>
    <name evidence="2" type="primary">PP2C5</name>
    <name evidence="2" type="ORF">CM83_9152</name>
</gene>
<feature type="region of interest" description="Disordered" evidence="1">
    <location>
        <begin position="64"/>
        <end position="176"/>
    </location>
</feature>
<evidence type="ECO:0000256" key="1">
    <source>
        <dbReference type="SAM" id="MobiDB-lite"/>
    </source>
</evidence>
<dbReference type="AlphaFoldDB" id="A0A0A9W185"/>
<feature type="compositionally biased region" description="Low complexity" evidence="1">
    <location>
        <begin position="70"/>
        <end position="85"/>
    </location>
</feature>
<reference evidence="2" key="1">
    <citation type="journal article" date="2014" name="PLoS ONE">
        <title>Transcriptome-Based Identification of ABC Transporters in the Western Tarnished Plant Bug Lygus hesperus.</title>
        <authorList>
            <person name="Hull J.J."/>
            <person name="Chaney K."/>
            <person name="Geib S.M."/>
            <person name="Fabrick J.A."/>
            <person name="Brent C.S."/>
            <person name="Walsh D."/>
            <person name="Lavine L.C."/>
        </authorList>
    </citation>
    <scope>NUCLEOTIDE SEQUENCE</scope>
</reference>
<accession>A0A0A9W185</accession>
<feature type="region of interest" description="Disordered" evidence="1">
    <location>
        <begin position="1"/>
        <end position="35"/>
    </location>
</feature>
<proteinExistence type="predicted"/>
<feature type="compositionally biased region" description="Low complexity" evidence="1">
    <location>
        <begin position="121"/>
        <end position="138"/>
    </location>
</feature>
<protein>
    <submittedName>
        <fullName evidence="2">Uncharacterized protein</fullName>
    </submittedName>
</protein>
<sequence length="237" mass="25037">MEEEPDALQELADRLGEGGKSTELSCMGGSDSGVEENCAQGNAEGASCDSSLVSYCNSSEELVSNSNQCEAVESEGGSESSSVAGHQAGTVHFRRESRPSRQAPLSASRRTLHKERSLSRTPGGSSSKTTPSSKPGPGLTRSLSVRAPGDSQKSAARFNRVRSPAVTPDDGRWPSTVSRAIKPKEKKVMTSSLGPVDGKLAFEKCATLPRRRRKSADNLLSPPSESAPPVPRVREPS</sequence>
<name>A0A0A9W185_LYGHE</name>
<dbReference type="EMBL" id="GBHO01045004">
    <property type="protein sequence ID" value="JAF98599.1"/>
    <property type="molecule type" value="Transcribed_RNA"/>
</dbReference>
<feature type="region of interest" description="Disordered" evidence="1">
    <location>
        <begin position="208"/>
        <end position="237"/>
    </location>
</feature>
<organism evidence="2">
    <name type="scientific">Lygus hesperus</name>
    <name type="common">Western plant bug</name>
    <dbReference type="NCBI Taxonomy" id="30085"/>
    <lineage>
        <taxon>Eukaryota</taxon>
        <taxon>Metazoa</taxon>
        <taxon>Ecdysozoa</taxon>
        <taxon>Arthropoda</taxon>
        <taxon>Hexapoda</taxon>
        <taxon>Insecta</taxon>
        <taxon>Pterygota</taxon>
        <taxon>Neoptera</taxon>
        <taxon>Paraneoptera</taxon>
        <taxon>Hemiptera</taxon>
        <taxon>Heteroptera</taxon>
        <taxon>Panheteroptera</taxon>
        <taxon>Cimicomorpha</taxon>
        <taxon>Miridae</taxon>
        <taxon>Mirini</taxon>
        <taxon>Lygus</taxon>
    </lineage>
</organism>
<reference evidence="2" key="2">
    <citation type="submission" date="2014-07" db="EMBL/GenBank/DDBJ databases">
        <authorList>
            <person name="Hull J."/>
        </authorList>
    </citation>
    <scope>NUCLEOTIDE SEQUENCE</scope>
</reference>
<feature type="non-terminal residue" evidence="2">
    <location>
        <position position="237"/>
    </location>
</feature>